<dbReference type="Gene3D" id="1.10.630.10">
    <property type="entry name" value="Cytochrome P450"/>
    <property type="match status" value="2"/>
</dbReference>
<dbReference type="GO" id="GO:0046872">
    <property type="term" value="F:metal ion binding"/>
    <property type="evidence" value="ECO:0007669"/>
    <property type="project" value="UniProtKB-KW"/>
</dbReference>
<evidence type="ECO:0000256" key="5">
    <source>
        <dbReference type="ARBA" id="ARBA00023002"/>
    </source>
</evidence>
<sequence>MHYSGMISTSDRVVEVPPGEDNQERFCDLFGHGIFAVDGEKWKHQRKLASFEFSTMVLRDFSCRVFREKATNLVRIVHGLTLTKQVFDVQNDKEDILSRFLVERKKNPQRMTNQYLRDIILNFMIAGKDITANTLSWFFFMLYKNPIIQEKIAKEVREIISSAPWNEASTVDDFVECITDEALEEVQYLHAALTETLRLYPAVPVDGRFTETDDTLLDGFNLKKGDGVYYMAYAMGRMSYIWGDDAEDFRPERWL</sequence>
<accession>A0ABD1WG23</accession>
<comment type="similarity">
    <text evidence="3">Belongs to the cytochrome P450 family.</text>
</comment>
<keyword evidence="6" id="KW-0408">Iron</keyword>
<comment type="caution">
    <text evidence="7">The sequence shown here is derived from an EMBL/GenBank/DDBJ whole genome shotgun (WGS) entry which is preliminary data.</text>
</comment>
<dbReference type="PRINTS" id="PR00385">
    <property type="entry name" value="P450"/>
</dbReference>
<name>A0ABD1WG23_9LAMI</name>
<gene>
    <name evidence="7" type="ORF">Fot_10154</name>
</gene>
<dbReference type="GO" id="GO:0016491">
    <property type="term" value="F:oxidoreductase activity"/>
    <property type="evidence" value="ECO:0007669"/>
    <property type="project" value="UniProtKB-KW"/>
</dbReference>
<organism evidence="7 8">
    <name type="scientific">Forsythia ovata</name>
    <dbReference type="NCBI Taxonomy" id="205694"/>
    <lineage>
        <taxon>Eukaryota</taxon>
        <taxon>Viridiplantae</taxon>
        <taxon>Streptophyta</taxon>
        <taxon>Embryophyta</taxon>
        <taxon>Tracheophyta</taxon>
        <taxon>Spermatophyta</taxon>
        <taxon>Magnoliopsida</taxon>
        <taxon>eudicotyledons</taxon>
        <taxon>Gunneridae</taxon>
        <taxon>Pentapetalae</taxon>
        <taxon>asterids</taxon>
        <taxon>lamiids</taxon>
        <taxon>Lamiales</taxon>
        <taxon>Oleaceae</taxon>
        <taxon>Forsythieae</taxon>
        <taxon>Forsythia</taxon>
    </lineage>
</organism>
<evidence type="ECO:0000256" key="3">
    <source>
        <dbReference type="ARBA" id="ARBA00010617"/>
    </source>
</evidence>
<dbReference type="PANTHER" id="PTHR24296">
    <property type="entry name" value="CYTOCHROME P450"/>
    <property type="match status" value="1"/>
</dbReference>
<evidence type="ECO:0000256" key="1">
    <source>
        <dbReference type="ARBA" id="ARBA00001971"/>
    </source>
</evidence>
<dbReference type="GO" id="GO:0016020">
    <property type="term" value="C:membrane"/>
    <property type="evidence" value="ECO:0007669"/>
    <property type="project" value="UniProtKB-SubCell"/>
</dbReference>
<comment type="cofactor">
    <cofactor evidence="1">
        <name>heme</name>
        <dbReference type="ChEBI" id="CHEBI:30413"/>
    </cofactor>
</comment>
<evidence type="ECO:0000313" key="8">
    <source>
        <dbReference type="Proteomes" id="UP001604277"/>
    </source>
</evidence>
<evidence type="ECO:0000256" key="4">
    <source>
        <dbReference type="ARBA" id="ARBA00022723"/>
    </source>
</evidence>
<dbReference type="Proteomes" id="UP001604277">
    <property type="component" value="Unassembled WGS sequence"/>
</dbReference>
<dbReference type="InterPro" id="IPR002401">
    <property type="entry name" value="Cyt_P450_E_grp-I"/>
</dbReference>
<evidence type="ECO:0000313" key="7">
    <source>
        <dbReference type="EMBL" id="KAL2548624.1"/>
    </source>
</evidence>
<proteinExistence type="inferred from homology"/>
<dbReference type="EMBL" id="JBFOLJ010000003">
    <property type="protein sequence ID" value="KAL2548624.1"/>
    <property type="molecule type" value="Genomic_DNA"/>
</dbReference>
<dbReference type="Pfam" id="PF00067">
    <property type="entry name" value="p450"/>
    <property type="match status" value="1"/>
</dbReference>
<protein>
    <submittedName>
        <fullName evidence="7">Cytochrome</fullName>
    </submittedName>
</protein>
<dbReference type="InterPro" id="IPR001128">
    <property type="entry name" value="Cyt_P450"/>
</dbReference>
<evidence type="ECO:0000256" key="2">
    <source>
        <dbReference type="ARBA" id="ARBA00004167"/>
    </source>
</evidence>
<keyword evidence="8" id="KW-1185">Reference proteome</keyword>
<comment type="subcellular location">
    <subcellularLocation>
        <location evidence="2">Membrane</location>
        <topology evidence="2">Single-pass membrane protein</topology>
    </subcellularLocation>
</comment>
<dbReference type="InterPro" id="IPR036396">
    <property type="entry name" value="Cyt_P450_sf"/>
</dbReference>
<keyword evidence="4" id="KW-0479">Metal-binding</keyword>
<keyword evidence="5" id="KW-0560">Oxidoreductase</keyword>
<dbReference type="SUPFAM" id="SSF48264">
    <property type="entry name" value="Cytochrome P450"/>
    <property type="match status" value="1"/>
</dbReference>
<reference evidence="8" key="1">
    <citation type="submission" date="2024-07" db="EMBL/GenBank/DDBJ databases">
        <title>Two chromosome-level genome assemblies of Korean endemic species Abeliophyllum distichum and Forsythia ovata (Oleaceae).</title>
        <authorList>
            <person name="Jang H."/>
        </authorList>
    </citation>
    <scope>NUCLEOTIDE SEQUENCE [LARGE SCALE GENOMIC DNA]</scope>
</reference>
<dbReference type="AlphaFoldDB" id="A0ABD1WG23"/>
<dbReference type="PRINTS" id="PR00463">
    <property type="entry name" value="EP450I"/>
</dbReference>
<evidence type="ECO:0000256" key="6">
    <source>
        <dbReference type="ARBA" id="ARBA00023004"/>
    </source>
</evidence>